<keyword evidence="1" id="KW-0596">Phosphopantetheine</keyword>
<dbReference type="PANTHER" id="PTHR45527:SF1">
    <property type="entry name" value="FATTY ACID SYNTHASE"/>
    <property type="match status" value="1"/>
</dbReference>
<evidence type="ECO:0000259" key="4">
    <source>
        <dbReference type="PROSITE" id="PS50075"/>
    </source>
</evidence>
<dbReference type="Gene3D" id="3.30.300.30">
    <property type="match status" value="2"/>
</dbReference>
<feature type="domain" description="Carrier" evidence="4">
    <location>
        <begin position="7"/>
        <end position="86"/>
    </location>
</feature>
<dbReference type="EMBL" id="CAJNOR010001845">
    <property type="protein sequence ID" value="CAF1208731.1"/>
    <property type="molecule type" value="Genomic_DNA"/>
</dbReference>
<keyword evidence="3" id="KW-0436">Ligase</keyword>
<protein>
    <recommendedName>
        <fullName evidence="4">Carrier domain-containing protein</fullName>
    </recommendedName>
</protein>
<dbReference type="NCBIfam" id="NF003417">
    <property type="entry name" value="PRK04813.1"/>
    <property type="match status" value="2"/>
</dbReference>
<evidence type="ECO:0000256" key="2">
    <source>
        <dbReference type="ARBA" id="ARBA00022553"/>
    </source>
</evidence>
<keyword evidence="2" id="KW-0597">Phosphoprotein</keyword>
<dbReference type="Pfam" id="PF00550">
    <property type="entry name" value="PP-binding"/>
    <property type="match status" value="4"/>
</dbReference>
<proteinExistence type="predicted"/>
<dbReference type="PROSITE" id="PS50075">
    <property type="entry name" value="CARRIER"/>
    <property type="match status" value="4"/>
</dbReference>
<dbReference type="SUPFAM" id="SSF56801">
    <property type="entry name" value="Acetyl-CoA synthetase-like"/>
    <property type="match status" value="2"/>
</dbReference>
<organism evidence="5 6">
    <name type="scientific">Adineta ricciae</name>
    <name type="common">Rotifer</name>
    <dbReference type="NCBI Taxonomy" id="249248"/>
    <lineage>
        <taxon>Eukaryota</taxon>
        <taxon>Metazoa</taxon>
        <taxon>Spiralia</taxon>
        <taxon>Gnathifera</taxon>
        <taxon>Rotifera</taxon>
        <taxon>Eurotatoria</taxon>
        <taxon>Bdelloidea</taxon>
        <taxon>Adinetida</taxon>
        <taxon>Adinetidae</taxon>
        <taxon>Adineta</taxon>
    </lineage>
</organism>
<dbReference type="InterPro" id="IPR045851">
    <property type="entry name" value="AMP-bd_C_sf"/>
</dbReference>
<dbReference type="InterPro" id="IPR036736">
    <property type="entry name" value="ACP-like_sf"/>
</dbReference>
<dbReference type="Gene3D" id="3.30.559.30">
    <property type="entry name" value="Nonribosomal peptide synthetase, condensation domain"/>
    <property type="match status" value="3"/>
</dbReference>
<dbReference type="InterPro" id="IPR001242">
    <property type="entry name" value="Condensation_dom"/>
</dbReference>
<keyword evidence="6" id="KW-1185">Reference proteome</keyword>
<feature type="domain" description="Carrier" evidence="4">
    <location>
        <begin position="1012"/>
        <end position="1088"/>
    </location>
</feature>
<dbReference type="Proteomes" id="UP000663828">
    <property type="component" value="Unassembled WGS sequence"/>
</dbReference>
<dbReference type="InterPro" id="IPR020806">
    <property type="entry name" value="PKS_PP-bd"/>
</dbReference>
<feature type="domain" description="Carrier" evidence="4">
    <location>
        <begin position="2657"/>
        <end position="2734"/>
    </location>
</feature>
<evidence type="ECO:0000313" key="5">
    <source>
        <dbReference type="EMBL" id="CAF1208731.1"/>
    </source>
</evidence>
<dbReference type="Gene3D" id="1.10.1200.10">
    <property type="entry name" value="ACP-like"/>
    <property type="match status" value="4"/>
</dbReference>
<dbReference type="InterPro" id="IPR009081">
    <property type="entry name" value="PP-bd_ACP"/>
</dbReference>
<dbReference type="InterPro" id="IPR042099">
    <property type="entry name" value="ANL_N_sf"/>
</dbReference>
<dbReference type="GO" id="GO:0016874">
    <property type="term" value="F:ligase activity"/>
    <property type="evidence" value="ECO:0007669"/>
    <property type="project" value="UniProtKB-KW"/>
</dbReference>
<dbReference type="InterPro" id="IPR023213">
    <property type="entry name" value="CAT-like_dom_sf"/>
</dbReference>
<dbReference type="GO" id="GO:0005737">
    <property type="term" value="C:cytoplasm"/>
    <property type="evidence" value="ECO:0007669"/>
    <property type="project" value="TreeGrafter"/>
</dbReference>
<reference evidence="5" key="1">
    <citation type="submission" date="2021-02" db="EMBL/GenBank/DDBJ databases">
        <authorList>
            <person name="Nowell W R."/>
        </authorList>
    </citation>
    <scope>NUCLEOTIDE SEQUENCE</scope>
</reference>
<dbReference type="InterPro" id="IPR020845">
    <property type="entry name" value="AMP-binding_CS"/>
</dbReference>
<dbReference type="SMART" id="SM00823">
    <property type="entry name" value="PKS_PP"/>
    <property type="match status" value="3"/>
</dbReference>
<dbReference type="PROSITE" id="PS00455">
    <property type="entry name" value="AMP_BINDING"/>
    <property type="match status" value="1"/>
</dbReference>
<dbReference type="Gene3D" id="3.30.559.10">
    <property type="entry name" value="Chloramphenicol acetyltransferase-like domain"/>
    <property type="match status" value="3"/>
</dbReference>
<dbReference type="Pfam" id="PF00668">
    <property type="entry name" value="Condensation"/>
    <property type="match status" value="3"/>
</dbReference>
<dbReference type="Gene3D" id="3.40.50.12780">
    <property type="entry name" value="N-terminal domain of ligase-like"/>
    <property type="match status" value="2"/>
</dbReference>
<evidence type="ECO:0000256" key="1">
    <source>
        <dbReference type="ARBA" id="ARBA00022450"/>
    </source>
</evidence>
<dbReference type="GO" id="GO:0031177">
    <property type="term" value="F:phosphopantetheine binding"/>
    <property type="evidence" value="ECO:0007669"/>
    <property type="project" value="InterPro"/>
</dbReference>
<dbReference type="CDD" id="cd05930">
    <property type="entry name" value="A_NRPS"/>
    <property type="match status" value="2"/>
</dbReference>
<dbReference type="GO" id="GO:0044550">
    <property type="term" value="P:secondary metabolite biosynthetic process"/>
    <property type="evidence" value="ECO:0007669"/>
    <property type="project" value="TreeGrafter"/>
</dbReference>
<evidence type="ECO:0000313" key="6">
    <source>
        <dbReference type="Proteomes" id="UP000663828"/>
    </source>
</evidence>
<dbReference type="NCBIfam" id="TIGR01733">
    <property type="entry name" value="AA-adenyl-dom"/>
    <property type="match status" value="1"/>
</dbReference>
<comment type="caution">
    <text evidence="5">The sequence shown here is derived from an EMBL/GenBank/DDBJ whole genome shotgun (WGS) entry which is preliminary data.</text>
</comment>
<accession>A0A814WZ02</accession>
<name>A0A814WZ02_ADIRI</name>
<dbReference type="InterPro" id="IPR000873">
    <property type="entry name" value="AMP-dep_synth/lig_dom"/>
</dbReference>
<dbReference type="Pfam" id="PF00501">
    <property type="entry name" value="AMP-binding"/>
    <property type="match status" value="2"/>
</dbReference>
<dbReference type="InterPro" id="IPR010071">
    <property type="entry name" value="AA_adenyl_dom"/>
</dbReference>
<gene>
    <name evidence="5" type="ORF">XAT740_LOCUS24073</name>
</gene>
<evidence type="ECO:0000256" key="3">
    <source>
        <dbReference type="ARBA" id="ARBA00022598"/>
    </source>
</evidence>
<dbReference type="PANTHER" id="PTHR45527">
    <property type="entry name" value="NONRIBOSOMAL PEPTIDE SYNTHETASE"/>
    <property type="match status" value="1"/>
</dbReference>
<sequence length="2748" mass="312366">MSLENPTNSNDIQHKVRRLWCSLLHLDSVSSEDSITWFALGGSSLTLMELFSRYQSDLSPHRQLNLSDFLIQPTIIQHVRLLTTNDAALNHANQSKVNNSASQLVFIVTPGSSLSLQRLNCALTLLISKHPTLRTPLHQCNVSFDDMDNVSFVQISKVESENEEMFPTHFNLIYDRMFQCHAIRRGDGKDEDLLTGGDMLLVNFHYAIFDYFIESIFLADLKEAYSTLALDMNDNHTPIYIDYTLCERDDRDDSMLSESDLGYQLQLPYDHCPLSSGRTGRASTVNLELDGSESLANFACQVQATLSQVYLSAYYVFLYKLTQCQDLTIGSYVNNGSQYETACTTNMIEPENTFIHLIEHIKSMAKDMKSLPYITIGFRFQTITSKIELADRCELTRCIRPPNTTKHDLCLSIVMNERKQMTGSFVYACDLFDESTIITMARRFEYLLGQLLCSPLTSSIFEFSLLLPNENQILHQLANSSEQIQLRKNLLPIHQQFAYQAEEHPQKLAVILDDQSLTYAELLHSSQLLAHHLKENCHVQPGDIIAQYVERSIEMVIGILSILMSGASYCPLSPDQPSARLQSMIEQVRAKCVLCHNRTRTFISSNNINIDQILVLLTSTGWIDGDDDNDDINVYINSIAYVIFTSGSTGTPKAVPISHQNFAACVDALAYSAIMAHNDTVLQITPPTFDIHIQEILGTLWLGGSICLIRPTGNLDMNYLISVVQRHQISFTVTVPTLLAILAQHVHNFPDLRQALFSLKRVCSIGELLRPQTASQLYNCLNSTALIYHLYGPTECIFAATFHLITKDDLEQNSLPIGRPLAGYTCHVLDKYRQPVLCDKQVGQLFIGGQAVFGGYLNRADLTREALISLPQEQGVFYRTGDLVRVDVRTGRLYFSGRTDFQVKLRGQRIELGEIEATIMRFTPEISNCVVVKREHDNLEHLVAYVQTKVSVNISLLRETCRECLPLYMVPSLFILIDHFPLNPNGKLDRKALPPPDFSLLLSFNSNAPDKQDHTDMERQVSSIWSQVLHLESISSTSISFFALGGNSLLLMKLQHVYQTEFHQAVDISKLFRHATIHDHAQLLEDHQMIIEPHWHSFNITRGPASFAQTRLYLDERVRFSSVTNAVATYHIPLVYEIAQTSVSLKRLNRALLAVIQKHKALRTCLTFDENAGVLQQEVLDQVQVEVILTQAETDVDVKKIIYDEETNPRLFDLTKARVFRCHAIRRLSIVDNDLLQPSDVLVFNFHHAAFDGGSIDVFFQDLKKLYSTGQSLSSSTLDYIDYAIHEKERNIDEAKAFWKQQLDGFSNYYLQLPYDHSRTDKSLSGHGTTITLQLSDDVVDSMLLLMKTHETTLFQLGLAAFYAFLFKLTQEDDLCVLTVIANRARAELENLIGVFVNTIPYRLTIDPHSSFTLLMQRVKDLALITLPHTHLPFQEIATNTNIASLQTLFDVETIRDDEVGLDSQTVLRPFIGSTTDPYSVAKFDLTCTLYYNVRKKSLTVSLNGSNDLFETSTIELMAHRYQCLLEQLLFSSTTKSISEYSLLLPHEIQLIQQLDHRNQLLLPSTLLPIHEQFACRVVQHPQKLAVILDDQSLTYAELFHSSQLLARHLIDHCQVQRGDIVGQCVERSIEMAIGIMAILFSGASYLPLSPHEPFERLQMLTDLTRPRCVLTHSTTNHLIPNNKVSMENIINGDFESSTDVNVLMDDIVFSIFTSGSTGTPKVVPISHRNFAHMVQSYCQLQFHDENYIIIQMASCSFDEHTNEYMGGLICGATVVLLRPHGNLDTVYLCKTIERNQVTRIDFVPTTIAILGEYLNKQTEFDKSNHLATVRMITVGGEQLQGKVVKTIFRHLQPTCVLANIYAPAESTVSALYYKIESHDTDLPEIIPIGRCLPGRIVLVLDNYGQQVLPDGRNVGEIFLGGVGIFSGYLNDPQASERVLIRLPNTDDVFYRTGDLARMTLDGQLVFVGRKDFQVKLRGQRIELGEIETVIMRSSTDITNCVVIKITHENLEHIVAYVETKTHLNTNILRDECSKHLPLYMVPSLFLLMNQFPLNLNGKLDRKALPCPDFSLLSSDITKSDEQHRSDLERHIASIWCRVLGLKHIPTINISFFKLGGHSLLLMKLHHNYQTQFRQSIDISLLFRATTIADHARLIEERQVLLHLPWVPLNIAEGPASYVQTSIWLAEHTRFIDWPQLAPVFNMNMIFQIDAGHLSIDRCLQALNSVVSKHWIFRTRLMFDVKHGILRQSIHNAITYPMRVTTVHDEQQQKKILREEMWTPFDTENNGVFRCHFIRYDHGDNKDILLTNDLLLFNFHHGSFDGQAIDLFLDELKLAYAGEELQTPCLQYIDYSVHERTLLMSEACTYWKELLCDYAWDRQLNLGSTKQSLSARRTGQGELLSVAIPLEIARSMVMCADELNVTLFQLGLTCYYLFLAQLSPHNRDACVGVIHQNRYRPELVSMIGMFVNILPCRIVNADLDKLSFIELVYKVQKTFLTSVQHAHLPYDKLIDLHRVPSSHLQFPYLQTIFSVDTTLIDYTNMDDIMFGDSCRISTYKKPIKDIEVGYKFDLDVSFSFDKHAMTIDCVWGYMSDVFERETIEQHASSLLKLLTQLFGSNRTDQLHLPLNEIITLNTNEINEKNQEVSIPCSIPIIDTLQQQTELVKSIQVVFSRILDCTTDDIDVNKSFFEQGGTSLKALQLITLLQQEISTEINTHLFFDHLSVIQLARAITDLRTHSLLSRKETVFGC</sequence>
<dbReference type="SUPFAM" id="SSF52777">
    <property type="entry name" value="CoA-dependent acyltransferases"/>
    <property type="match status" value="6"/>
</dbReference>
<dbReference type="GO" id="GO:0043041">
    <property type="term" value="P:amino acid activation for nonribosomal peptide biosynthetic process"/>
    <property type="evidence" value="ECO:0007669"/>
    <property type="project" value="TreeGrafter"/>
</dbReference>
<dbReference type="SUPFAM" id="SSF47336">
    <property type="entry name" value="ACP-like"/>
    <property type="match status" value="4"/>
</dbReference>
<feature type="domain" description="Carrier" evidence="4">
    <location>
        <begin position="2083"/>
        <end position="2159"/>
    </location>
</feature>